<reference evidence="3" key="1">
    <citation type="journal article" date="2020" name="mSystems">
        <title>Genome- and Community-Level Interaction Insights into Carbon Utilization and Element Cycling Functions of Hydrothermarchaeota in Hydrothermal Sediment.</title>
        <authorList>
            <person name="Zhou Z."/>
            <person name="Liu Y."/>
            <person name="Xu W."/>
            <person name="Pan J."/>
            <person name="Luo Z.H."/>
            <person name="Li M."/>
        </authorList>
    </citation>
    <scope>NUCLEOTIDE SEQUENCE [LARGE SCALE GENOMIC DNA]</scope>
    <source>
        <strain evidence="3">SpSt-767</strain>
    </source>
</reference>
<dbReference type="InterPro" id="IPR006015">
    <property type="entry name" value="Universal_stress_UspA"/>
</dbReference>
<dbReference type="PRINTS" id="PR01438">
    <property type="entry name" value="UNVRSLSTRESS"/>
</dbReference>
<dbReference type="Gene3D" id="3.40.50.620">
    <property type="entry name" value="HUPs"/>
    <property type="match status" value="1"/>
</dbReference>
<dbReference type="Pfam" id="PF00582">
    <property type="entry name" value="Usp"/>
    <property type="match status" value="1"/>
</dbReference>
<dbReference type="EMBL" id="DTGR01000094">
    <property type="protein sequence ID" value="HHS29232.1"/>
    <property type="molecule type" value="Genomic_DNA"/>
</dbReference>
<protein>
    <submittedName>
        <fullName evidence="3">Universal stress protein</fullName>
    </submittedName>
</protein>
<dbReference type="PANTHER" id="PTHR31964:SF113">
    <property type="entry name" value="USPA DOMAIN-CONTAINING PROTEIN"/>
    <property type="match status" value="1"/>
</dbReference>
<proteinExistence type="inferred from homology"/>
<dbReference type="InterPro" id="IPR006016">
    <property type="entry name" value="UspA"/>
</dbReference>
<organism evidence="3">
    <name type="scientific">Desulfobacca acetoxidans</name>
    <dbReference type="NCBI Taxonomy" id="60893"/>
    <lineage>
        <taxon>Bacteria</taxon>
        <taxon>Pseudomonadati</taxon>
        <taxon>Thermodesulfobacteriota</taxon>
        <taxon>Desulfobaccia</taxon>
        <taxon>Desulfobaccales</taxon>
        <taxon>Desulfobaccaceae</taxon>
        <taxon>Desulfobacca</taxon>
    </lineage>
</organism>
<gene>
    <name evidence="3" type="ORF">ENV52_05970</name>
</gene>
<evidence type="ECO:0000259" key="2">
    <source>
        <dbReference type="Pfam" id="PF00582"/>
    </source>
</evidence>
<dbReference type="AlphaFoldDB" id="A0A7V6A2X4"/>
<name>A0A7V6A2X4_9BACT</name>
<dbReference type="InterPro" id="IPR014729">
    <property type="entry name" value="Rossmann-like_a/b/a_fold"/>
</dbReference>
<accession>A0A7V6A2X4</accession>
<evidence type="ECO:0000256" key="1">
    <source>
        <dbReference type="ARBA" id="ARBA00008791"/>
    </source>
</evidence>
<dbReference type="PANTHER" id="PTHR31964">
    <property type="entry name" value="ADENINE NUCLEOTIDE ALPHA HYDROLASES-LIKE SUPERFAMILY PROTEIN"/>
    <property type="match status" value="1"/>
</dbReference>
<dbReference type="SUPFAM" id="SSF52402">
    <property type="entry name" value="Adenine nucleotide alpha hydrolases-like"/>
    <property type="match status" value="1"/>
</dbReference>
<sequence length="158" mass="17230">MAGKLLIALDKSEGAWRAMEYVAKTFGQTPGVEVTLLHILSGLPPALWDDGHILSEAERENRKRLVDSWQKDQEKQWQGLVAKAKDLLNGAGIAAVHNDFIPKYYDVAEDLVREAVERGVDTIVMGRRGLGAAKSLILGSVTNKVVQNSQGRAVIIVG</sequence>
<evidence type="ECO:0000313" key="3">
    <source>
        <dbReference type="EMBL" id="HHS29232.1"/>
    </source>
</evidence>
<comment type="caution">
    <text evidence="3">The sequence shown here is derived from an EMBL/GenBank/DDBJ whole genome shotgun (WGS) entry which is preliminary data.</text>
</comment>
<feature type="domain" description="UspA" evidence="2">
    <location>
        <begin position="1"/>
        <end position="150"/>
    </location>
</feature>
<comment type="similarity">
    <text evidence="1">Belongs to the universal stress protein A family.</text>
</comment>
<dbReference type="CDD" id="cd00293">
    <property type="entry name" value="USP-like"/>
    <property type="match status" value="1"/>
</dbReference>